<evidence type="ECO:0000256" key="4">
    <source>
        <dbReference type="RuleBase" id="RU003345"/>
    </source>
</evidence>
<dbReference type="Gene3D" id="3.40.605.10">
    <property type="entry name" value="Aldehyde Dehydrogenase, Chain A, domain 1"/>
    <property type="match status" value="1"/>
</dbReference>
<dbReference type="Gene3D" id="3.40.309.10">
    <property type="entry name" value="Aldehyde Dehydrogenase, Chain A, domain 2"/>
    <property type="match status" value="1"/>
</dbReference>
<dbReference type="EMBL" id="CP036287">
    <property type="protein sequence ID" value="QDU66963.1"/>
    <property type="molecule type" value="Genomic_DNA"/>
</dbReference>
<accession>A0A518BJ37</accession>
<sequence length="474" mass="50517">MANQTPLILAGRSEHRERHLEVPDRSGAGPPTEVALAGPQDVEGALAASAAARGECAALARHARERALRQTAEALEARAEEFCELIVSEVGKPRRDARGEVSRAVSTFRLSAAECSRAGGESMELDHLPATEGYSALTRRVPIGVCSLITPFNFPLNLVAHKVAPAIAAGCPFVLKPSDKAPRSALALGELLLETDLPRGAINVLPLEVEHAGPLIDDERVAFLSFTGSDRVGWELARRAAPRRVALELGGNAACIVDEGSDLEDAVSRLIVGTFGQSGQSCISVQRIVGHHSLFAELRERLIDATSKLVVGDPRSDATVVGPLIDEDAARRLEGWIADAARGGARTLIGGERQGAVLQPTLLENVPHDSPLWCAEAFGPVAVLEPFDDFDEALNCAGEGPFGLQAGLFTGNLDRALRAFEQLEVGALVVGDVPTFRSDAMPYGGVKRSGMGREGPRYAIEEMTELRTLILHRR</sequence>
<dbReference type="InterPro" id="IPR016163">
    <property type="entry name" value="Ald_DH_C"/>
</dbReference>
<dbReference type="EC" id="1.2.1.73" evidence="7"/>
<dbReference type="GO" id="GO:0008911">
    <property type="term" value="F:lactaldehyde dehydrogenase (NAD+) activity"/>
    <property type="evidence" value="ECO:0007669"/>
    <property type="project" value="TreeGrafter"/>
</dbReference>
<evidence type="ECO:0000256" key="2">
    <source>
        <dbReference type="ARBA" id="ARBA00023002"/>
    </source>
</evidence>
<protein>
    <submittedName>
        <fullName evidence="7">Sulfoacetaldehyde dehydrogenase</fullName>
        <ecNumber evidence="7">1.2.1.73</ecNumber>
    </submittedName>
</protein>
<dbReference type="PANTHER" id="PTHR42991:SF1">
    <property type="entry name" value="ALDEHYDE DEHYDROGENASE"/>
    <property type="match status" value="1"/>
</dbReference>
<dbReference type="InterPro" id="IPR016162">
    <property type="entry name" value="Ald_DH_N"/>
</dbReference>
<dbReference type="Proteomes" id="UP000316921">
    <property type="component" value="Chromosome"/>
</dbReference>
<dbReference type="GO" id="GO:0102984">
    <property type="term" value="F:sulfoacetaldehyde dehydrogenase activity"/>
    <property type="evidence" value="ECO:0007669"/>
    <property type="project" value="UniProtKB-EC"/>
</dbReference>
<dbReference type="InterPro" id="IPR015590">
    <property type="entry name" value="Aldehyde_DH_dom"/>
</dbReference>
<dbReference type="AlphaFoldDB" id="A0A518BJ37"/>
<evidence type="ECO:0000256" key="1">
    <source>
        <dbReference type="ARBA" id="ARBA00009986"/>
    </source>
</evidence>
<evidence type="ECO:0000256" key="3">
    <source>
        <dbReference type="PROSITE-ProRule" id="PRU10007"/>
    </source>
</evidence>
<dbReference type="InterPro" id="IPR016161">
    <property type="entry name" value="Ald_DH/histidinol_DH"/>
</dbReference>
<feature type="domain" description="Aldehyde dehydrogenase" evidence="6">
    <location>
        <begin position="20"/>
        <end position="468"/>
    </location>
</feature>
<gene>
    <name evidence="7" type="primary">safD</name>
    <name evidence="7" type="ORF">Pla133_20390</name>
</gene>
<comment type="similarity">
    <text evidence="1 4">Belongs to the aldehyde dehydrogenase family.</text>
</comment>
<dbReference type="KEGG" id="pbap:Pla133_20390"/>
<evidence type="ECO:0000259" key="6">
    <source>
        <dbReference type="Pfam" id="PF00171"/>
    </source>
</evidence>
<keyword evidence="8" id="KW-1185">Reference proteome</keyword>
<dbReference type="InterPro" id="IPR051020">
    <property type="entry name" value="ALDH-related_metabolic_enz"/>
</dbReference>
<evidence type="ECO:0000313" key="7">
    <source>
        <dbReference type="EMBL" id="QDU66963.1"/>
    </source>
</evidence>
<dbReference type="InterPro" id="IPR029510">
    <property type="entry name" value="Ald_DH_CS_GLU"/>
</dbReference>
<feature type="compositionally biased region" description="Basic and acidic residues" evidence="5">
    <location>
        <begin position="12"/>
        <end position="24"/>
    </location>
</feature>
<feature type="region of interest" description="Disordered" evidence="5">
    <location>
        <begin position="1"/>
        <end position="32"/>
    </location>
</feature>
<dbReference type="SUPFAM" id="SSF53720">
    <property type="entry name" value="ALDH-like"/>
    <property type="match status" value="1"/>
</dbReference>
<feature type="active site" evidence="3">
    <location>
        <position position="248"/>
    </location>
</feature>
<dbReference type="RefSeq" id="WP_145064759.1">
    <property type="nucleotide sequence ID" value="NZ_CP036287.1"/>
</dbReference>
<dbReference type="Pfam" id="PF00171">
    <property type="entry name" value="Aldedh"/>
    <property type="match status" value="1"/>
</dbReference>
<name>A0A518BJ37_9BACT</name>
<proteinExistence type="inferred from homology"/>
<reference evidence="7 8" key="1">
    <citation type="submission" date="2019-02" db="EMBL/GenBank/DDBJ databases">
        <title>Deep-cultivation of Planctomycetes and their phenomic and genomic characterization uncovers novel biology.</title>
        <authorList>
            <person name="Wiegand S."/>
            <person name="Jogler M."/>
            <person name="Boedeker C."/>
            <person name="Pinto D."/>
            <person name="Vollmers J."/>
            <person name="Rivas-Marin E."/>
            <person name="Kohn T."/>
            <person name="Peeters S.H."/>
            <person name="Heuer A."/>
            <person name="Rast P."/>
            <person name="Oberbeckmann S."/>
            <person name="Bunk B."/>
            <person name="Jeske O."/>
            <person name="Meyerdierks A."/>
            <person name="Storesund J.E."/>
            <person name="Kallscheuer N."/>
            <person name="Luecker S."/>
            <person name="Lage O.M."/>
            <person name="Pohl T."/>
            <person name="Merkel B.J."/>
            <person name="Hornburger P."/>
            <person name="Mueller R.-W."/>
            <person name="Bruemmer F."/>
            <person name="Labrenz M."/>
            <person name="Spormann A.M."/>
            <person name="Op den Camp H."/>
            <person name="Overmann J."/>
            <person name="Amann R."/>
            <person name="Jetten M.S.M."/>
            <person name="Mascher T."/>
            <person name="Medema M.H."/>
            <person name="Devos D.P."/>
            <person name="Kaster A.-K."/>
            <person name="Ovreas L."/>
            <person name="Rohde M."/>
            <person name="Galperin M.Y."/>
            <person name="Jogler C."/>
        </authorList>
    </citation>
    <scope>NUCLEOTIDE SEQUENCE [LARGE SCALE GENOMIC DNA]</scope>
    <source>
        <strain evidence="7 8">Pla133</strain>
    </source>
</reference>
<dbReference type="PROSITE" id="PS00687">
    <property type="entry name" value="ALDEHYDE_DEHYDR_GLU"/>
    <property type="match status" value="1"/>
</dbReference>
<evidence type="ECO:0000313" key="8">
    <source>
        <dbReference type="Proteomes" id="UP000316921"/>
    </source>
</evidence>
<evidence type="ECO:0000256" key="5">
    <source>
        <dbReference type="SAM" id="MobiDB-lite"/>
    </source>
</evidence>
<keyword evidence="2 4" id="KW-0560">Oxidoreductase</keyword>
<organism evidence="7 8">
    <name type="scientific">Engelhardtia mirabilis</name>
    <dbReference type="NCBI Taxonomy" id="2528011"/>
    <lineage>
        <taxon>Bacteria</taxon>
        <taxon>Pseudomonadati</taxon>
        <taxon>Planctomycetota</taxon>
        <taxon>Planctomycetia</taxon>
        <taxon>Planctomycetia incertae sedis</taxon>
        <taxon>Engelhardtia</taxon>
    </lineage>
</organism>
<dbReference type="PANTHER" id="PTHR42991">
    <property type="entry name" value="ALDEHYDE DEHYDROGENASE"/>
    <property type="match status" value="1"/>
</dbReference>